<keyword evidence="5 8" id="KW-1133">Transmembrane helix</keyword>
<reference evidence="11" key="1">
    <citation type="journal article" date="2015" name="PLoS Genet.">
        <title>The dynamic genome and transcriptome of the human fungal pathogen Blastomyces and close relative Emmonsia.</title>
        <authorList>
            <person name="Munoz J.F."/>
            <person name="Gauthier G.M."/>
            <person name="Desjardins C.A."/>
            <person name="Gallo J.E."/>
            <person name="Holder J."/>
            <person name="Sullivan T.D."/>
            <person name="Marty A.J."/>
            <person name="Carmen J.C."/>
            <person name="Chen Z."/>
            <person name="Ding L."/>
            <person name="Gujja S."/>
            <person name="Magrini V."/>
            <person name="Misas E."/>
            <person name="Mitreva M."/>
            <person name="Priest M."/>
            <person name="Saif S."/>
            <person name="Whiston E.A."/>
            <person name="Young S."/>
            <person name="Zeng Q."/>
            <person name="Goldman W.E."/>
            <person name="Mardis E.R."/>
            <person name="Taylor J.W."/>
            <person name="McEwen J.G."/>
            <person name="Clay O.K."/>
            <person name="Klein B.S."/>
            <person name="Cuomo C.A."/>
        </authorList>
    </citation>
    <scope>NUCLEOTIDE SEQUENCE [LARGE SCALE GENOMIC DNA]</scope>
    <source>
        <strain evidence="11">UAMH 139</strain>
    </source>
</reference>
<dbReference type="EMBL" id="LDEV01001592">
    <property type="protein sequence ID" value="KLJ11357.1"/>
    <property type="molecule type" value="Genomic_DNA"/>
</dbReference>
<dbReference type="PROSITE" id="PS00217">
    <property type="entry name" value="SUGAR_TRANSPORT_2"/>
    <property type="match status" value="1"/>
</dbReference>
<feature type="transmembrane region" description="Helical" evidence="8">
    <location>
        <begin position="277"/>
        <end position="299"/>
    </location>
</feature>
<dbReference type="GO" id="GO:0016020">
    <property type="term" value="C:membrane"/>
    <property type="evidence" value="ECO:0007669"/>
    <property type="project" value="UniProtKB-SubCell"/>
</dbReference>
<evidence type="ECO:0000256" key="6">
    <source>
        <dbReference type="ARBA" id="ARBA00023136"/>
    </source>
</evidence>
<dbReference type="Proteomes" id="UP000053573">
    <property type="component" value="Unassembled WGS sequence"/>
</dbReference>
<protein>
    <recommendedName>
        <fullName evidence="9">Major facilitator superfamily (MFS) profile domain-containing protein</fullName>
    </recommendedName>
</protein>
<evidence type="ECO:0000256" key="2">
    <source>
        <dbReference type="ARBA" id="ARBA00010992"/>
    </source>
</evidence>
<dbReference type="InterPro" id="IPR005828">
    <property type="entry name" value="MFS_sugar_transport-like"/>
</dbReference>
<feature type="transmembrane region" description="Helical" evidence="8">
    <location>
        <begin position="145"/>
        <end position="168"/>
    </location>
</feature>
<feature type="transmembrane region" description="Helical" evidence="8">
    <location>
        <begin position="112"/>
        <end position="133"/>
    </location>
</feature>
<evidence type="ECO:0000259" key="9">
    <source>
        <dbReference type="PROSITE" id="PS50850"/>
    </source>
</evidence>
<dbReference type="PANTHER" id="PTHR48022:SF2">
    <property type="entry name" value="PLASTIDIC GLUCOSE TRANSPORTER 4"/>
    <property type="match status" value="1"/>
</dbReference>
<dbReference type="Pfam" id="PF00083">
    <property type="entry name" value="Sugar_tr"/>
    <property type="match status" value="1"/>
</dbReference>
<evidence type="ECO:0000256" key="7">
    <source>
        <dbReference type="RuleBase" id="RU003346"/>
    </source>
</evidence>
<evidence type="ECO:0000256" key="3">
    <source>
        <dbReference type="ARBA" id="ARBA00022448"/>
    </source>
</evidence>
<feature type="transmembrane region" description="Helical" evidence="8">
    <location>
        <begin position="87"/>
        <end position="106"/>
    </location>
</feature>
<dbReference type="GO" id="GO:0005351">
    <property type="term" value="F:carbohydrate:proton symporter activity"/>
    <property type="evidence" value="ECO:0007669"/>
    <property type="project" value="TreeGrafter"/>
</dbReference>
<dbReference type="AlphaFoldDB" id="A0A0H1BK27"/>
<dbReference type="Gene3D" id="1.20.1250.20">
    <property type="entry name" value="MFS general substrate transporter like domains"/>
    <property type="match status" value="1"/>
</dbReference>
<dbReference type="NCBIfam" id="TIGR00879">
    <property type="entry name" value="SP"/>
    <property type="match status" value="1"/>
</dbReference>
<sequence length="528" mass="56431">MRSFSLPHVNFPPRYVTAAVITSTGGILNGLDTGVIGPVTTMSSFTAQFGHPSPAIHGMIVSSILLSMALASLFAGSLSDNIGRTRAIAFGALVFAIGATVEAGASVLGVFIFGRLIAGIGQGLFLSTLVVYICEISAAKHRGLLASLIQFFITSGLVIGYFSCYGTVRVQSSFSWRFPIALQAGIALWLTAVSLFYLPESPRWLHHHGHRAAAEAACTRLGINVIESYNEMDGDANPHERGNAEEFSTISARLRQHYARSARNLRLILGPGSRKQALLGVFLMSMQQLSGIDGVIYYAPLLFKQAGLSSSTASFLASGVSAVLLCLASIPAFLYADKIGRRASTLYGGSMLAATMALIGGLYASNSVHPASGAGRWVVIVSIYLFSITYSMTWALGLKIYSSEIQTVSTRATVTSIAQSANCMTNFFVAYITPSLLNASSFGMYFLFCGCVVITVVIGALFMPETRGQPLESIADAFSHHSARSTTLMRLLLRFTAFTRGLPVRHGYRHRARAATALRAPDGVRDGD</sequence>
<dbReference type="SUPFAM" id="SSF103473">
    <property type="entry name" value="MFS general substrate transporter"/>
    <property type="match status" value="1"/>
</dbReference>
<keyword evidence="3 7" id="KW-0813">Transport</keyword>
<dbReference type="InterPro" id="IPR050360">
    <property type="entry name" value="MFS_Sugar_Transporters"/>
</dbReference>
<dbReference type="FunFam" id="1.20.1250.20:FF:000134">
    <property type="entry name" value="MFS sugar transporter protein"/>
    <property type="match status" value="1"/>
</dbReference>
<feature type="transmembrane region" description="Helical" evidence="8">
    <location>
        <begin position="444"/>
        <end position="463"/>
    </location>
</feature>
<dbReference type="InterPro" id="IPR003663">
    <property type="entry name" value="Sugar/inositol_transpt"/>
</dbReference>
<dbReference type="PROSITE" id="PS00216">
    <property type="entry name" value="SUGAR_TRANSPORT_1"/>
    <property type="match status" value="1"/>
</dbReference>
<evidence type="ECO:0000256" key="1">
    <source>
        <dbReference type="ARBA" id="ARBA00004141"/>
    </source>
</evidence>
<feature type="transmembrane region" description="Helical" evidence="8">
    <location>
        <begin position="55"/>
        <end position="75"/>
    </location>
</feature>
<dbReference type="PRINTS" id="PR00171">
    <property type="entry name" value="SUGRTRNSPORT"/>
</dbReference>
<keyword evidence="6 8" id="KW-0472">Membrane</keyword>
<evidence type="ECO:0000256" key="5">
    <source>
        <dbReference type="ARBA" id="ARBA00022989"/>
    </source>
</evidence>
<dbReference type="InterPro" id="IPR005829">
    <property type="entry name" value="Sugar_transporter_CS"/>
</dbReference>
<dbReference type="PROSITE" id="PS50850">
    <property type="entry name" value="MFS"/>
    <property type="match status" value="1"/>
</dbReference>
<organism evidence="10 11">
    <name type="scientific">Blastomyces silverae</name>
    <dbReference type="NCBI Taxonomy" id="2060906"/>
    <lineage>
        <taxon>Eukaryota</taxon>
        <taxon>Fungi</taxon>
        <taxon>Dikarya</taxon>
        <taxon>Ascomycota</taxon>
        <taxon>Pezizomycotina</taxon>
        <taxon>Eurotiomycetes</taxon>
        <taxon>Eurotiomycetidae</taxon>
        <taxon>Onygenales</taxon>
        <taxon>Ajellomycetaceae</taxon>
        <taxon>Blastomyces</taxon>
    </lineage>
</organism>
<feature type="transmembrane region" description="Helical" evidence="8">
    <location>
        <begin position="180"/>
        <end position="198"/>
    </location>
</feature>
<gene>
    <name evidence="10" type="ORF">EMPG_13380</name>
</gene>
<accession>A0A0H1BK27</accession>
<feature type="transmembrane region" description="Helical" evidence="8">
    <location>
        <begin position="311"/>
        <end position="334"/>
    </location>
</feature>
<dbReference type="OrthoDB" id="5399138at2759"/>
<dbReference type="InterPro" id="IPR020846">
    <property type="entry name" value="MFS_dom"/>
</dbReference>
<keyword evidence="11" id="KW-1185">Reference proteome</keyword>
<dbReference type="InterPro" id="IPR036259">
    <property type="entry name" value="MFS_trans_sf"/>
</dbReference>
<evidence type="ECO:0000313" key="10">
    <source>
        <dbReference type="EMBL" id="KLJ11357.1"/>
    </source>
</evidence>
<evidence type="ECO:0000313" key="11">
    <source>
        <dbReference type="Proteomes" id="UP000053573"/>
    </source>
</evidence>
<feature type="transmembrane region" description="Helical" evidence="8">
    <location>
        <begin position="346"/>
        <end position="365"/>
    </location>
</feature>
<keyword evidence="4 8" id="KW-0812">Transmembrane</keyword>
<evidence type="ECO:0000256" key="8">
    <source>
        <dbReference type="SAM" id="Phobius"/>
    </source>
</evidence>
<feature type="transmembrane region" description="Helical" evidence="8">
    <location>
        <begin position="413"/>
        <end position="432"/>
    </location>
</feature>
<name>A0A0H1BK27_9EURO</name>
<comment type="subcellular location">
    <subcellularLocation>
        <location evidence="1">Membrane</location>
        <topology evidence="1">Multi-pass membrane protein</topology>
    </subcellularLocation>
</comment>
<dbReference type="STRING" id="2060906.A0A0H1BK27"/>
<feature type="transmembrane region" description="Helical" evidence="8">
    <location>
        <begin position="377"/>
        <end position="401"/>
    </location>
</feature>
<dbReference type="PANTHER" id="PTHR48022">
    <property type="entry name" value="PLASTIDIC GLUCOSE TRANSPORTER 4"/>
    <property type="match status" value="1"/>
</dbReference>
<evidence type="ECO:0000256" key="4">
    <source>
        <dbReference type="ARBA" id="ARBA00022692"/>
    </source>
</evidence>
<feature type="domain" description="Major facilitator superfamily (MFS) profile" evidence="9">
    <location>
        <begin position="18"/>
        <end position="467"/>
    </location>
</feature>
<comment type="caution">
    <text evidence="10">The sequence shown here is derived from an EMBL/GenBank/DDBJ whole genome shotgun (WGS) entry which is preliminary data.</text>
</comment>
<comment type="similarity">
    <text evidence="2 7">Belongs to the major facilitator superfamily. Sugar transporter (TC 2.A.1.1) family.</text>
</comment>
<proteinExistence type="inferred from homology"/>